<feature type="transmembrane region" description="Helical" evidence="2">
    <location>
        <begin position="85"/>
        <end position="102"/>
    </location>
</feature>
<keyword evidence="2" id="KW-1133">Transmembrane helix</keyword>
<organism evidence="3 4">
    <name type="scientific">Nocardia bhagyanarayanae</name>
    <dbReference type="NCBI Taxonomy" id="1215925"/>
    <lineage>
        <taxon>Bacteria</taxon>
        <taxon>Bacillati</taxon>
        <taxon>Actinomycetota</taxon>
        <taxon>Actinomycetes</taxon>
        <taxon>Mycobacteriales</taxon>
        <taxon>Nocardiaceae</taxon>
        <taxon>Nocardia</taxon>
    </lineage>
</organism>
<name>A0A543EWA3_9NOCA</name>
<accession>A0A543EWA3</accession>
<keyword evidence="4" id="KW-1185">Reference proteome</keyword>
<sequence>MDPRHPTDPDTDKLHDLVDTAKDKATDAKHRAEDRSAAAALAATDLVDRARTRVLDAAERGEEALPEPVAERGRDIAAAVRERPLPFALGALAALLVLWRTLRRAR</sequence>
<evidence type="ECO:0000256" key="2">
    <source>
        <dbReference type="SAM" id="Phobius"/>
    </source>
</evidence>
<evidence type="ECO:0008006" key="5">
    <source>
        <dbReference type="Google" id="ProtNLM"/>
    </source>
</evidence>
<proteinExistence type="predicted"/>
<dbReference type="Proteomes" id="UP000316331">
    <property type="component" value="Unassembled WGS sequence"/>
</dbReference>
<protein>
    <recommendedName>
        <fullName evidence="5">DUF3618 domain-containing protein</fullName>
    </recommendedName>
</protein>
<dbReference type="RefSeq" id="WP_141812487.1">
    <property type="nucleotide sequence ID" value="NZ_VFPG01000002.1"/>
</dbReference>
<comment type="caution">
    <text evidence="3">The sequence shown here is derived from an EMBL/GenBank/DDBJ whole genome shotgun (WGS) entry which is preliminary data.</text>
</comment>
<dbReference type="AlphaFoldDB" id="A0A543EWA3"/>
<gene>
    <name evidence="3" type="ORF">FB390_6014</name>
</gene>
<keyword evidence="2" id="KW-0812">Transmembrane</keyword>
<dbReference type="OrthoDB" id="9891109at2"/>
<evidence type="ECO:0000256" key="1">
    <source>
        <dbReference type="SAM" id="MobiDB-lite"/>
    </source>
</evidence>
<evidence type="ECO:0000313" key="4">
    <source>
        <dbReference type="Proteomes" id="UP000316331"/>
    </source>
</evidence>
<reference evidence="3 4" key="1">
    <citation type="submission" date="2019-06" db="EMBL/GenBank/DDBJ databases">
        <title>Sequencing the genomes of 1000 actinobacteria strains.</title>
        <authorList>
            <person name="Klenk H.-P."/>
        </authorList>
    </citation>
    <scope>NUCLEOTIDE SEQUENCE [LARGE SCALE GENOMIC DNA]</scope>
    <source>
        <strain evidence="3 4">DSM 103495</strain>
    </source>
</reference>
<keyword evidence="2" id="KW-0472">Membrane</keyword>
<evidence type="ECO:0000313" key="3">
    <source>
        <dbReference type="EMBL" id="TQM25847.1"/>
    </source>
</evidence>
<dbReference type="EMBL" id="VFPG01000002">
    <property type="protein sequence ID" value="TQM25847.1"/>
    <property type="molecule type" value="Genomic_DNA"/>
</dbReference>
<feature type="region of interest" description="Disordered" evidence="1">
    <location>
        <begin position="1"/>
        <end position="33"/>
    </location>
</feature>